<dbReference type="Gramene" id="MELO3C034073.2.1">
    <property type="protein sequence ID" value="MELO3C034073.2.1"/>
    <property type="gene ID" value="MELO3C034073.2"/>
</dbReference>
<accession>A0A9I9EHY5</accession>
<dbReference type="AlphaFoldDB" id="A0A9I9EHY5"/>
<organism evidence="1">
    <name type="scientific">Cucumis melo</name>
    <name type="common">Muskmelon</name>
    <dbReference type="NCBI Taxonomy" id="3656"/>
    <lineage>
        <taxon>Eukaryota</taxon>
        <taxon>Viridiplantae</taxon>
        <taxon>Streptophyta</taxon>
        <taxon>Embryophyta</taxon>
        <taxon>Tracheophyta</taxon>
        <taxon>Spermatophyta</taxon>
        <taxon>Magnoliopsida</taxon>
        <taxon>eudicotyledons</taxon>
        <taxon>Gunneridae</taxon>
        <taxon>Pentapetalae</taxon>
        <taxon>rosids</taxon>
        <taxon>fabids</taxon>
        <taxon>Cucurbitales</taxon>
        <taxon>Cucurbitaceae</taxon>
        <taxon>Benincaseae</taxon>
        <taxon>Cucumis</taxon>
    </lineage>
</organism>
<name>A0A9I9EHY5_CUCME</name>
<evidence type="ECO:0000313" key="1">
    <source>
        <dbReference type="EnsemblPlants" id="MELO3C034073.2.1"/>
    </source>
</evidence>
<dbReference type="EnsemblPlants" id="MELO3C034073.2.1">
    <property type="protein sequence ID" value="MELO3C034073.2.1"/>
    <property type="gene ID" value="MELO3C034073.2"/>
</dbReference>
<reference evidence="1" key="1">
    <citation type="submission" date="2023-03" db="UniProtKB">
        <authorList>
            <consortium name="EnsemblPlants"/>
        </authorList>
    </citation>
    <scope>IDENTIFICATION</scope>
</reference>
<proteinExistence type="predicted"/>
<sequence length="86" mass="9749">MLCCGHHGGLWPRWRCCSFGCVSIEAKNKENFRNLLPWVSRSTLAKCSMGNVLHKFLSKVTLLVQDIIRVDARPKKTLALARPLVQ</sequence>
<protein>
    <submittedName>
        <fullName evidence="1">Uncharacterized protein</fullName>
    </submittedName>
</protein>